<dbReference type="GO" id="GO:0006310">
    <property type="term" value="P:DNA recombination"/>
    <property type="evidence" value="ECO:0007669"/>
    <property type="project" value="UniProtKB-KW"/>
</dbReference>
<dbReference type="SUPFAM" id="SSF56349">
    <property type="entry name" value="DNA breaking-rejoining enzymes"/>
    <property type="match status" value="1"/>
</dbReference>
<dbReference type="PANTHER" id="PTHR30349:SF64">
    <property type="entry name" value="PROPHAGE INTEGRASE INTD-RELATED"/>
    <property type="match status" value="1"/>
</dbReference>
<dbReference type="InterPro" id="IPR013762">
    <property type="entry name" value="Integrase-like_cat_sf"/>
</dbReference>
<dbReference type="InterPro" id="IPR050090">
    <property type="entry name" value="Tyrosine_recombinase_XerCD"/>
</dbReference>
<reference evidence="6" key="1">
    <citation type="journal article" date="2018" name="J. Ind. Microbiol. Biotechnol.">
        <title>Genome mining reveals uncommon alkylpyrones as type III PKS products from myxobacteria.</title>
        <authorList>
            <person name="Hug J.J."/>
            <person name="Panter F."/>
            <person name="Krug D."/>
            <person name="Muller R."/>
        </authorList>
    </citation>
    <scope>NUCLEOTIDE SEQUENCE</scope>
    <source>
        <strain evidence="6">SBSr021</strain>
    </source>
</reference>
<organism evidence="6">
    <name type="scientific">Racemicystis crocea</name>
    <dbReference type="NCBI Taxonomy" id="1707966"/>
    <lineage>
        <taxon>Bacteria</taxon>
        <taxon>Pseudomonadati</taxon>
        <taxon>Myxococcota</taxon>
        <taxon>Polyangia</taxon>
        <taxon>Polyangiales</taxon>
        <taxon>Polyangiaceae</taxon>
    </lineage>
</organism>
<name>A0A3S7V0N7_9BACT</name>
<evidence type="ECO:0000256" key="4">
    <source>
        <dbReference type="SAM" id="MobiDB-lite"/>
    </source>
</evidence>
<dbReference type="InterPro" id="IPR010998">
    <property type="entry name" value="Integrase_recombinase_N"/>
</dbReference>
<evidence type="ECO:0000256" key="3">
    <source>
        <dbReference type="ARBA" id="ARBA00023172"/>
    </source>
</evidence>
<dbReference type="InterPro" id="IPR011010">
    <property type="entry name" value="DNA_brk_join_enz"/>
</dbReference>
<feature type="compositionally biased region" description="Low complexity" evidence="4">
    <location>
        <begin position="404"/>
        <end position="438"/>
    </location>
</feature>
<keyword evidence="3" id="KW-0233">DNA recombination</keyword>
<evidence type="ECO:0000259" key="5">
    <source>
        <dbReference type="PROSITE" id="PS51898"/>
    </source>
</evidence>
<feature type="compositionally biased region" description="Low complexity" evidence="4">
    <location>
        <begin position="459"/>
        <end position="476"/>
    </location>
</feature>
<dbReference type="PROSITE" id="PS51898">
    <property type="entry name" value="TYR_RECOMBINASE"/>
    <property type="match status" value="1"/>
</dbReference>
<comment type="similarity">
    <text evidence="1">Belongs to the 'phage' integrase family.</text>
</comment>
<sequence length="635" mass="67493">MSETARKGYGQGSITPVASGFWVRLSINGKRQSLGIYPTEEEAEEVRIAALRELTAAGRAPTGGMSLRAWGERWLADREADGVRDVRTDRSRWANHIDTAPFADDPMSSITPPLINAWVRKLQKKTIATPRHKARPISRKTIREIVMLLRSAFDAAIREGIAHENPVTAIKVRPEAKTHEPWTYLLPEEQSALLQCEVIPEADRLIIAFAIGSGLRQGEQFNLELSDLRIDGPNPEITVRYGSKKRATKTSKIRRVPLFGLALDAAKRWIHLLPSYAPKNPEGLVFPTPGGGRRPKGKHLHKSVWRNGKVQKLDVFREHLKAASIIAAKRHDGRPVRWHDLRHTCGSSLVAGWWGHPWRFEEVKEILGHTSIAMTQRYAHLAPSHIQALAKRTPGGSGAGEGSAGPAAGRGAAPPSGAAASPASVGASISDAAPAPASVGASISDGAATSNAPPSGDKGAASTPPAAPPSGQASGAGDREAAASTAPVEPPPAEGNWLGTGYKSNGAAFAAPDSSMISLGGSTGTRTLDLRVKRTKHELSKTPLFPSTFRNLGHGSSPGGMTLYDGEKRAGTGWDGQHLGNRERGWGSLGAELQEGGGYAGSTSSVLKSYSLPLDPAISRNALRFHGLMPSGPSP</sequence>
<evidence type="ECO:0000313" key="6">
    <source>
        <dbReference type="EMBL" id="AYM54566.1"/>
    </source>
</evidence>
<feature type="region of interest" description="Disordered" evidence="4">
    <location>
        <begin position="390"/>
        <end position="499"/>
    </location>
</feature>
<dbReference type="EMBL" id="MH908924">
    <property type="protein sequence ID" value="AYM54566.1"/>
    <property type="molecule type" value="Genomic_DNA"/>
</dbReference>
<feature type="domain" description="Tyr recombinase" evidence="5">
    <location>
        <begin position="180"/>
        <end position="391"/>
    </location>
</feature>
<dbReference type="Gene3D" id="1.10.150.130">
    <property type="match status" value="1"/>
</dbReference>
<dbReference type="Pfam" id="PF00589">
    <property type="entry name" value="Phage_integrase"/>
    <property type="match status" value="1"/>
</dbReference>
<dbReference type="GO" id="GO:0015074">
    <property type="term" value="P:DNA integration"/>
    <property type="evidence" value="ECO:0007669"/>
    <property type="project" value="InterPro"/>
</dbReference>
<evidence type="ECO:0000256" key="2">
    <source>
        <dbReference type="ARBA" id="ARBA00023125"/>
    </source>
</evidence>
<evidence type="ECO:0000256" key="1">
    <source>
        <dbReference type="ARBA" id="ARBA00008857"/>
    </source>
</evidence>
<dbReference type="InterPro" id="IPR002104">
    <property type="entry name" value="Integrase_catalytic"/>
</dbReference>
<dbReference type="Gene3D" id="1.10.443.10">
    <property type="entry name" value="Intergrase catalytic core"/>
    <property type="match status" value="1"/>
</dbReference>
<protein>
    <recommendedName>
        <fullName evidence="5">Tyr recombinase domain-containing protein</fullName>
    </recommendedName>
</protein>
<dbReference type="CDD" id="cd00796">
    <property type="entry name" value="INT_Rci_Hp1_C"/>
    <property type="match status" value="1"/>
</dbReference>
<proteinExistence type="inferred from homology"/>
<dbReference type="GO" id="GO:0003677">
    <property type="term" value="F:DNA binding"/>
    <property type="evidence" value="ECO:0007669"/>
    <property type="project" value="UniProtKB-KW"/>
</dbReference>
<keyword evidence="2" id="KW-0238">DNA-binding</keyword>
<dbReference type="PANTHER" id="PTHR30349">
    <property type="entry name" value="PHAGE INTEGRASE-RELATED"/>
    <property type="match status" value="1"/>
</dbReference>
<dbReference type="AlphaFoldDB" id="A0A3S7V0N7"/>
<accession>A0A3S7V0N7</accession>